<feature type="region of interest" description="Disordered" evidence="5">
    <location>
        <begin position="301"/>
        <end position="320"/>
    </location>
</feature>
<evidence type="ECO:0000256" key="5">
    <source>
        <dbReference type="SAM" id="MobiDB-lite"/>
    </source>
</evidence>
<dbReference type="Gene3D" id="1.10.10.10">
    <property type="entry name" value="Winged helix-like DNA-binding domain superfamily/Winged helix DNA-binding domain"/>
    <property type="match status" value="1"/>
</dbReference>
<comment type="caution">
    <text evidence="7">The sequence shown here is derived from an EMBL/GenBank/DDBJ whole genome shotgun (WGS) entry which is preliminary data.</text>
</comment>
<dbReference type="InterPro" id="IPR005119">
    <property type="entry name" value="LysR_subst-bd"/>
</dbReference>
<evidence type="ECO:0000313" key="8">
    <source>
        <dbReference type="Proteomes" id="UP000598032"/>
    </source>
</evidence>
<keyword evidence="2" id="KW-0805">Transcription regulation</keyword>
<dbReference type="Proteomes" id="UP000598032">
    <property type="component" value="Unassembled WGS sequence"/>
</dbReference>
<sequence>MINLMDLRHLRYFVAVAETGHFGRAAEQLHIVQPALSMQIRALEEEIGGALFMRTSRKVALTEAGALLLVEARRTLAQAERAKAIVQRSLRGETGNVKVGFAGNAVLTGTLMNDLRALQQNYPAVQLDLVEMAPHRQGEAILAGEIDVGYCPSQGLVLDPQLRAEKIGAWPMMAALADTHALASKKRVSLKALAAQPLIVYSAGNGKDTGEDSAALLRRQYGFDVNVAHRVSSTLSVLALAAAGLGVALVPAPLDQVTIPNLTYRPIVEKEFQADLLLISRADETDGAVRAFLALARRRQEVTPPQRRGRTTRARGTSTY</sequence>
<comment type="similarity">
    <text evidence="1">Belongs to the LysR transcriptional regulatory family.</text>
</comment>
<evidence type="ECO:0000256" key="1">
    <source>
        <dbReference type="ARBA" id="ARBA00009437"/>
    </source>
</evidence>
<evidence type="ECO:0000259" key="6">
    <source>
        <dbReference type="PROSITE" id="PS50931"/>
    </source>
</evidence>
<dbReference type="PRINTS" id="PR00039">
    <property type="entry name" value="HTHLYSR"/>
</dbReference>
<evidence type="ECO:0000256" key="4">
    <source>
        <dbReference type="ARBA" id="ARBA00023163"/>
    </source>
</evidence>
<dbReference type="InterPro" id="IPR036388">
    <property type="entry name" value="WH-like_DNA-bd_sf"/>
</dbReference>
<evidence type="ECO:0000256" key="3">
    <source>
        <dbReference type="ARBA" id="ARBA00023125"/>
    </source>
</evidence>
<proteinExistence type="inferred from homology"/>
<keyword evidence="3" id="KW-0238">DNA-binding</keyword>
<feature type="domain" description="HTH lysR-type" evidence="6">
    <location>
        <begin position="5"/>
        <end position="62"/>
    </location>
</feature>
<keyword evidence="8" id="KW-1185">Reference proteome</keyword>
<dbReference type="Gene3D" id="3.40.190.10">
    <property type="entry name" value="Periplasmic binding protein-like II"/>
    <property type="match status" value="2"/>
</dbReference>
<dbReference type="Pfam" id="PF03466">
    <property type="entry name" value="LysR_substrate"/>
    <property type="match status" value="1"/>
</dbReference>
<protein>
    <submittedName>
        <fullName evidence="7">Hca operon transcriptional activator HcaR</fullName>
    </submittedName>
</protein>
<reference evidence="7 8" key="1">
    <citation type="submission" date="2020-10" db="EMBL/GenBank/DDBJ databases">
        <authorList>
            <person name="Peeters C."/>
        </authorList>
    </citation>
    <scope>NUCLEOTIDE SEQUENCE [LARGE SCALE GENOMIC DNA]</scope>
    <source>
        <strain evidence="7 8">LMG 28140</strain>
    </source>
</reference>
<organism evidence="7 8">
    <name type="scientific">Paraburkholderia metrosideri</name>
    <dbReference type="NCBI Taxonomy" id="580937"/>
    <lineage>
        <taxon>Bacteria</taxon>
        <taxon>Pseudomonadati</taxon>
        <taxon>Pseudomonadota</taxon>
        <taxon>Betaproteobacteria</taxon>
        <taxon>Burkholderiales</taxon>
        <taxon>Burkholderiaceae</taxon>
        <taxon>Paraburkholderia</taxon>
    </lineage>
</organism>
<dbReference type="PROSITE" id="PS50931">
    <property type="entry name" value="HTH_LYSR"/>
    <property type="match status" value="1"/>
</dbReference>
<dbReference type="PANTHER" id="PTHR30346">
    <property type="entry name" value="TRANSCRIPTIONAL DUAL REGULATOR HCAR-RELATED"/>
    <property type="match status" value="1"/>
</dbReference>
<dbReference type="EMBL" id="CAJHCP010000004">
    <property type="protein sequence ID" value="CAD6528022.1"/>
    <property type="molecule type" value="Genomic_DNA"/>
</dbReference>
<evidence type="ECO:0000313" key="7">
    <source>
        <dbReference type="EMBL" id="CAD6528022.1"/>
    </source>
</evidence>
<dbReference type="PANTHER" id="PTHR30346:SF17">
    <property type="entry name" value="LYSR FAMILY TRANSCRIPTIONAL REGULATOR"/>
    <property type="match status" value="1"/>
</dbReference>
<dbReference type="CDD" id="cd08414">
    <property type="entry name" value="PBP2_LTTR_aromatics_like"/>
    <property type="match status" value="1"/>
</dbReference>
<dbReference type="SUPFAM" id="SSF53850">
    <property type="entry name" value="Periplasmic binding protein-like II"/>
    <property type="match status" value="1"/>
</dbReference>
<dbReference type="Pfam" id="PF00126">
    <property type="entry name" value="HTH_1"/>
    <property type="match status" value="1"/>
</dbReference>
<accession>A0ABM8NIV9</accession>
<keyword evidence="4" id="KW-0804">Transcription</keyword>
<name>A0ABM8NIV9_9BURK</name>
<gene>
    <name evidence="7" type="primary">hcaR_4</name>
    <name evidence="7" type="ORF">LMG28140_02030</name>
</gene>
<evidence type="ECO:0000256" key="2">
    <source>
        <dbReference type="ARBA" id="ARBA00023015"/>
    </source>
</evidence>
<dbReference type="SUPFAM" id="SSF46785">
    <property type="entry name" value="Winged helix' DNA-binding domain"/>
    <property type="match status" value="1"/>
</dbReference>
<dbReference type="InterPro" id="IPR036390">
    <property type="entry name" value="WH_DNA-bd_sf"/>
</dbReference>
<dbReference type="InterPro" id="IPR000847">
    <property type="entry name" value="LysR_HTH_N"/>
</dbReference>